<evidence type="ECO:0000313" key="2">
    <source>
        <dbReference type="EMBL" id="KAB2074816.1"/>
    </source>
</evidence>
<reference evidence="3" key="1">
    <citation type="journal article" date="2020" name="Nat. Genet.">
        <title>Genomic diversifications of five Gossypium allopolyploid species and their impact on cotton improvement.</title>
        <authorList>
            <person name="Chen Z.J."/>
            <person name="Sreedasyam A."/>
            <person name="Ando A."/>
            <person name="Song Q."/>
            <person name="De Santiago L.M."/>
            <person name="Hulse-Kemp A.M."/>
            <person name="Ding M."/>
            <person name="Ye W."/>
            <person name="Kirkbride R.C."/>
            <person name="Jenkins J."/>
            <person name="Plott C."/>
            <person name="Lovell J."/>
            <person name="Lin Y.M."/>
            <person name="Vaughn R."/>
            <person name="Liu B."/>
            <person name="Simpson S."/>
            <person name="Scheffler B.E."/>
            <person name="Wen L."/>
            <person name="Saski C.A."/>
            <person name="Grover C.E."/>
            <person name="Hu G."/>
            <person name="Conover J.L."/>
            <person name="Carlson J.W."/>
            <person name="Shu S."/>
            <person name="Boston L.B."/>
            <person name="Williams M."/>
            <person name="Peterson D.G."/>
            <person name="McGee K."/>
            <person name="Jones D.C."/>
            <person name="Wendel J.F."/>
            <person name="Stelly D.M."/>
            <person name="Grimwood J."/>
            <person name="Schmutz J."/>
        </authorList>
    </citation>
    <scope>NUCLEOTIDE SEQUENCE [LARGE SCALE GENOMIC DNA]</scope>
    <source>
        <strain evidence="3">cv. 3-79</strain>
    </source>
</reference>
<dbReference type="AlphaFoldDB" id="A0A5J5V538"/>
<dbReference type="EMBL" id="CM018208">
    <property type="protein sequence ID" value="KAB2074816.1"/>
    <property type="molecule type" value="Genomic_DNA"/>
</dbReference>
<sequence length="82" mass="9711">MEQIGGTGHENYLFKVKTHFNSFFSFKNLSFDFSKEKFEIFTLPLPPLLFAERLMRRPSTTQKSPATGEVRPSRWRKHEAWC</sequence>
<organism evidence="2 3">
    <name type="scientific">Gossypium barbadense</name>
    <name type="common">Sea Island cotton</name>
    <name type="synonym">Hibiscus barbadensis</name>
    <dbReference type="NCBI Taxonomy" id="3634"/>
    <lineage>
        <taxon>Eukaryota</taxon>
        <taxon>Viridiplantae</taxon>
        <taxon>Streptophyta</taxon>
        <taxon>Embryophyta</taxon>
        <taxon>Tracheophyta</taxon>
        <taxon>Spermatophyta</taxon>
        <taxon>Magnoliopsida</taxon>
        <taxon>eudicotyledons</taxon>
        <taxon>Gunneridae</taxon>
        <taxon>Pentapetalae</taxon>
        <taxon>rosids</taxon>
        <taxon>malvids</taxon>
        <taxon>Malvales</taxon>
        <taxon>Malvaceae</taxon>
        <taxon>Malvoideae</taxon>
        <taxon>Gossypium</taxon>
    </lineage>
</organism>
<proteinExistence type="predicted"/>
<accession>A0A5J5V538</accession>
<feature type="compositionally biased region" description="Basic residues" evidence="1">
    <location>
        <begin position="73"/>
        <end position="82"/>
    </location>
</feature>
<feature type="region of interest" description="Disordered" evidence="1">
    <location>
        <begin position="59"/>
        <end position="82"/>
    </location>
</feature>
<keyword evidence="3" id="KW-1185">Reference proteome</keyword>
<name>A0A5J5V538_GOSBA</name>
<evidence type="ECO:0000256" key="1">
    <source>
        <dbReference type="SAM" id="MobiDB-lite"/>
    </source>
</evidence>
<gene>
    <name evidence="2" type="ORF">ES319_A07G177000v1</name>
</gene>
<protein>
    <submittedName>
        <fullName evidence="2">Uncharacterized protein</fullName>
    </submittedName>
</protein>
<evidence type="ECO:0000313" key="3">
    <source>
        <dbReference type="Proteomes" id="UP000327439"/>
    </source>
</evidence>
<dbReference type="Proteomes" id="UP000327439">
    <property type="component" value="Chromosome A07"/>
</dbReference>